<reference evidence="5 6" key="1">
    <citation type="submission" date="2021-01" db="EMBL/GenBank/DDBJ databases">
        <title>Genomic Encyclopedia of Type Strains, Phase IV (KMG-IV): sequencing the most valuable type-strain genomes for metagenomic binning, comparative biology and taxonomic classification.</title>
        <authorList>
            <person name="Goeker M."/>
        </authorList>
    </citation>
    <scope>NUCLEOTIDE SEQUENCE [LARGE SCALE GENOMIC DNA]</scope>
    <source>
        <strain evidence="5 6">DSM 25540</strain>
    </source>
</reference>
<evidence type="ECO:0000259" key="4">
    <source>
        <dbReference type="PROSITE" id="PS50949"/>
    </source>
</evidence>
<dbReference type="EMBL" id="JAFBEC010000002">
    <property type="protein sequence ID" value="MBM7631941.1"/>
    <property type="molecule type" value="Genomic_DNA"/>
</dbReference>
<dbReference type="RefSeq" id="WP_204695960.1">
    <property type="nucleotide sequence ID" value="NZ_JAFBEC010000002.1"/>
</dbReference>
<gene>
    <name evidence="5" type="ORF">JOD17_001033</name>
</gene>
<evidence type="ECO:0000256" key="2">
    <source>
        <dbReference type="ARBA" id="ARBA00023125"/>
    </source>
</evidence>
<evidence type="ECO:0000256" key="3">
    <source>
        <dbReference type="ARBA" id="ARBA00023163"/>
    </source>
</evidence>
<dbReference type="InterPro" id="IPR000524">
    <property type="entry name" value="Tscrpt_reg_HTH_GntR"/>
</dbReference>
<keyword evidence="6" id="KW-1185">Reference proteome</keyword>
<dbReference type="SUPFAM" id="SSF46785">
    <property type="entry name" value="Winged helix' DNA-binding domain"/>
    <property type="match status" value="1"/>
</dbReference>
<dbReference type="Proteomes" id="UP000741863">
    <property type="component" value="Unassembled WGS sequence"/>
</dbReference>
<evidence type="ECO:0000313" key="5">
    <source>
        <dbReference type="EMBL" id="MBM7631941.1"/>
    </source>
</evidence>
<name>A0ABS2PAC9_9BACL</name>
<comment type="caution">
    <text evidence="5">The sequence shown here is derived from an EMBL/GenBank/DDBJ whole genome shotgun (WGS) entry which is preliminary data.</text>
</comment>
<dbReference type="InterPro" id="IPR036388">
    <property type="entry name" value="WH-like_DNA-bd_sf"/>
</dbReference>
<dbReference type="Pfam" id="PF00392">
    <property type="entry name" value="GntR"/>
    <property type="match status" value="1"/>
</dbReference>
<evidence type="ECO:0000313" key="6">
    <source>
        <dbReference type="Proteomes" id="UP000741863"/>
    </source>
</evidence>
<dbReference type="Gene3D" id="1.10.10.10">
    <property type="entry name" value="Winged helix-like DNA-binding domain superfamily/Winged helix DNA-binding domain"/>
    <property type="match status" value="1"/>
</dbReference>
<keyword evidence="3" id="KW-0804">Transcription</keyword>
<feature type="domain" description="HTH gntR-type" evidence="4">
    <location>
        <begin position="13"/>
        <end position="81"/>
    </location>
</feature>
<sequence length="129" mass="14871">MSLPIEINEERQEPIYHQIEEQIMTLIVSEHLLAETALPSIRALASQLGCSVITTRRAYQNLEQRGYIKTVRGKGTFVQQVDTKEKSTQKFKTVHDAAKRAVQIAKQHEYSEPEVKELFLKIIKEEYDA</sequence>
<dbReference type="SMART" id="SM00345">
    <property type="entry name" value="HTH_GNTR"/>
    <property type="match status" value="1"/>
</dbReference>
<dbReference type="PANTHER" id="PTHR38445:SF7">
    <property type="entry name" value="GNTR-FAMILY TRANSCRIPTIONAL REGULATOR"/>
    <property type="match status" value="1"/>
</dbReference>
<keyword evidence="1" id="KW-0805">Transcription regulation</keyword>
<dbReference type="PANTHER" id="PTHR38445">
    <property type="entry name" value="HTH-TYPE TRANSCRIPTIONAL REPRESSOR YTRA"/>
    <property type="match status" value="1"/>
</dbReference>
<organism evidence="5 6">
    <name type="scientific">Geomicrobium sediminis</name>
    <dbReference type="NCBI Taxonomy" id="1347788"/>
    <lineage>
        <taxon>Bacteria</taxon>
        <taxon>Bacillati</taxon>
        <taxon>Bacillota</taxon>
        <taxon>Bacilli</taxon>
        <taxon>Bacillales</taxon>
        <taxon>Geomicrobium</taxon>
    </lineage>
</organism>
<protein>
    <submittedName>
        <fullName evidence="5">GntR family transcriptional regulator</fullName>
    </submittedName>
</protein>
<dbReference type="PROSITE" id="PS50949">
    <property type="entry name" value="HTH_GNTR"/>
    <property type="match status" value="1"/>
</dbReference>
<evidence type="ECO:0000256" key="1">
    <source>
        <dbReference type="ARBA" id="ARBA00023015"/>
    </source>
</evidence>
<keyword evidence="2" id="KW-0238">DNA-binding</keyword>
<dbReference type="InterPro" id="IPR036390">
    <property type="entry name" value="WH_DNA-bd_sf"/>
</dbReference>
<accession>A0ABS2PAC9</accession>
<dbReference type="CDD" id="cd07377">
    <property type="entry name" value="WHTH_GntR"/>
    <property type="match status" value="1"/>
</dbReference>
<proteinExistence type="predicted"/>